<sequence>MLHTLHYTAGNAAVAQMLTVQRAPTVRDAATAEQMIEALEASGHSGDDAYGLMGHLTREAFPPGPGQSPFDMNDHIKSAGQARIAPIKARQSAQLLDKKWTIRHYSGADRSRPPTFNDIASTYDNALAGRVSSHTNMADWRSLGNIKFTFYLVAIDGRVPKRPFLNDVHWYAEWNLDDIRDCWFSRDLLGSMSKARDAGEAQSALADVKAFRGSGTEIKKILAASVFGAGNDPAEALDNVVGGAFELKVPGGLPVTRWERKT</sequence>
<dbReference type="Proteomes" id="UP000587462">
    <property type="component" value="Unassembled WGS sequence"/>
</dbReference>
<reference evidence="1 2" key="1">
    <citation type="submission" date="2020-04" db="EMBL/GenBank/DDBJ databases">
        <title>Draft Genome Sequence of Streptomyces morookaense DSM 40503, an 8-azaguanine-producing strain.</title>
        <authorList>
            <person name="Qi J."/>
            <person name="Gao J.-M."/>
        </authorList>
    </citation>
    <scope>NUCLEOTIDE SEQUENCE [LARGE SCALE GENOMIC DNA]</scope>
    <source>
        <strain evidence="1 2">DSM 40503</strain>
    </source>
</reference>
<accession>A0A7Y7AZT0</accession>
<organism evidence="1 2">
    <name type="scientific">Streptomyces morookaense</name>
    <name type="common">Streptoverticillium morookaense</name>
    <dbReference type="NCBI Taxonomy" id="1970"/>
    <lineage>
        <taxon>Bacteria</taxon>
        <taxon>Bacillati</taxon>
        <taxon>Actinomycetota</taxon>
        <taxon>Actinomycetes</taxon>
        <taxon>Kitasatosporales</taxon>
        <taxon>Streptomycetaceae</taxon>
        <taxon>Streptomyces</taxon>
    </lineage>
</organism>
<evidence type="ECO:0000313" key="1">
    <source>
        <dbReference type="EMBL" id="NVK76403.1"/>
    </source>
</evidence>
<name>A0A7Y7AZT0_STRMO</name>
<protein>
    <submittedName>
        <fullName evidence="1">Uncharacterized protein</fullName>
    </submittedName>
</protein>
<gene>
    <name evidence="1" type="ORF">HG542_01880</name>
</gene>
<proteinExistence type="predicted"/>
<dbReference type="AlphaFoldDB" id="A0A7Y7AZT0"/>
<dbReference type="EMBL" id="JABBXF010000004">
    <property type="protein sequence ID" value="NVK76403.1"/>
    <property type="molecule type" value="Genomic_DNA"/>
</dbReference>
<evidence type="ECO:0000313" key="2">
    <source>
        <dbReference type="Proteomes" id="UP000587462"/>
    </source>
</evidence>
<comment type="caution">
    <text evidence="1">The sequence shown here is derived from an EMBL/GenBank/DDBJ whole genome shotgun (WGS) entry which is preliminary data.</text>
</comment>
<keyword evidence="2" id="KW-1185">Reference proteome</keyword>